<sequence>MKHATFSLLIVLTAVPAAWAIGVAPANDNAALPAPASAVPPAPHWHPSSLMWPASPASVASGISRAALHTGPRKEGASYFEAPSREDDMLDTPGTPLRGDRFHWRQP</sequence>
<proteinExistence type="predicted"/>
<organism evidence="3 4">
    <name type="scientific">Paraburkholderia lycopersici</name>
    <dbReference type="NCBI Taxonomy" id="416944"/>
    <lineage>
        <taxon>Bacteria</taxon>
        <taxon>Pseudomonadati</taxon>
        <taxon>Pseudomonadota</taxon>
        <taxon>Betaproteobacteria</taxon>
        <taxon>Burkholderiales</taxon>
        <taxon>Burkholderiaceae</taxon>
        <taxon>Paraburkholderia</taxon>
    </lineage>
</organism>
<evidence type="ECO:0000313" key="4">
    <source>
        <dbReference type="Proteomes" id="UP000198908"/>
    </source>
</evidence>
<gene>
    <name evidence="3" type="ORF">SAMN05421548_14031</name>
</gene>
<keyword evidence="2" id="KW-0732">Signal</keyword>
<dbReference type="OrthoDB" id="9100752at2"/>
<name>A0A1G7BQF0_9BURK</name>
<feature type="signal peptide" evidence="2">
    <location>
        <begin position="1"/>
        <end position="20"/>
    </location>
</feature>
<dbReference type="EMBL" id="FMYQ01000040">
    <property type="protein sequence ID" value="SDE28415.1"/>
    <property type="molecule type" value="Genomic_DNA"/>
</dbReference>
<accession>A0A1G7BQF0</accession>
<dbReference type="AlphaFoldDB" id="A0A1G7BQF0"/>
<dbReference type="Proteomes" id="UP000198908">
    <property type="component" value="Unassembled WGS sequence"/>
</dbReference>
<dbReference type="RefSeq" id="WP_092005352.1">
    <property type="nucleotide sequence ID" value="NZ_FMYQ01000040.1"/>
</dbReference>
<protein>
    <submittedName>
        <fullName evidence="3">Uncharacterized protein</fullName>
    </submittedName>
</protein>
<feature type="chain" id="PRO_5011545898" evidence="2">
    <location>
        <begin position="21"/>
        <end position="107"/>
    </location>
</feature>
<evidence type="ECO:0000256" key="2">
    <source>
        <dbReference type="SAM" id="SignalP"/>
    </source>
</evidence>
<feature type="region of interest" description="Disordered" evidence="1">
    <location>
        <begin position="69"/>
        <end position="107"/>
    </location>
</feature>
<reference evidence="4" key="1">
    <citation type="submission" date="2016-09" db="EMBL/GenBank/DDBJ databases">
        <authorList>
            <person name="Varghese N."/>
            <person name="Submissions S."/>
        </authorList>
    </citation>
    <scope>NUCLEOTIDE SEQUENCE [LARGE SCALE GENOMIC DNA]</scope>
    <source>
        <strain evidence="4">TNe-862</strain>
    </source>
</reference>
<evidence type="ECO:0000313" key="3">
    <source>
        <dbReference type="EMBL" id="SDE28415.1"/>
    </source>
</evidence>
<feature type="compositionally biased region" description="Basic and acidic residues" evidence="1">
    <location>
        <begin position="98"/>
        <end position="107"/>
    </location>
</feature>
<keyword evidence="4" id="KW-1185">Reference proteome</keyword>
<evidence type="ECO:0000256" key="1">
    <source>
        <dbReference type="SAM" id="MobiDB-lite"/>
    </source>
</evidence>